<keyword evidence="3" id="KW-1185">Reference proteome</keyword>
<dbReference type="Gene3D" id="3.40.50.1820">
    <property type="entry name" value="alpha/beta hydrolase"/>
    <property type="match status" value="1"/>
</dbReference>
<reference evidence="3" key="1">
    <citation type="journal article" date="2024" name="Int. J. Syst. Evol. Microbiol.">
        <title>Methylomarinovum tepidoasis sp. nov., a moderately thermophilic methanotroph of the family Methylothermaceae isolated from a deep-sea hydrothermal field.</title>
        <authorList>
            <person name="Hirayama H."/>
            <person name="Takaki Y."/>
            <person name="Abe M."/>
            <person name="Miyazaki M."/>
            <person name="Uematsu K."/>
            <person name="Matsui Y."/>
            <person name="Takai K."/>
        </authorList>
    </citation>
    <scope>NUCLEOTIDE SEQUENCE [LARGE SCALE GENOMIC DNA]</scope>
    <source>
        <strain evidence="3">IT-9</strain>
    </source>
</reference>
<dbReference type="Pfam" id="PF00561">
    <property type="entry name" value="Abhydrolase_1"/>
    <property type="match status" value="1"/>
</dbReference>
<dbReference type="KEGG" id="mcau:MIT9_P1786"/>
<name>A0AAU9CKK1_9GAMM</name>
<sequence>MKPQICTTAGGRRIAFARYGDPDGLPVAYCHGTPSSRLEAAVAEAAAKKLGLCLFAPDRPGYGRSDPLPPANVAAWSGDLAAVADHLGIPRFHIVGVSGGGPYALACAARLGERVRGVALVCPLGPIQDPALRRTMSPAARLAFFLAEKAPWALPLFFGPATAALLRRFPRLTFALLESQLPESDRRTLADRRIRNLFEAGIREGLRQGGRGARRDFVHYVRRWGFEPAAVGQKVTLWHGEADRVVPVTQSRILAGRLPRCETRFLAGEGHYSLPCRHAESILYHLVLG</sequence>
<dbReference type="PANTHER" id="PTHR45763">
    <property type="entry name" value="HYDROLASE, ALPHA/BETA FOLD FAMILY PROTEIN, EXPRESSED-RELATED"/>
    <property type="match status" value="1"/>
</dbReference>
<dbReference type="InterPro" id="IPR000073">
    <property type="entry name" value="AB_hydrolase_1"/>
</dbReference>
<feature type="domain" description="AB hydrolase-1" evidence="1">
    <location>
        <begin position="27"/>
        <end position="273"/>
    </location>
</feature>
<evidence type="ECO:0000313" key="3">
    <source>
        <dbReference type="Proteomes" id="UP001321825"/>
    </source>
</evidence>
<dbReference type="PRINTS" id="PR00111">
    <property type="entry name" value="ABHYDROLASE"/>
</dbReference>
<proteinExistence type="predicted"/>
<dbReference type="InterPro" id="IPR029058">
    <property type="entry name" value="AB_hydrolase_fold"/>
</dbReference>
<evidence type="ECO:0000259" key="1">
    <source>
        <dbReference type="Pfam" id="PF00561"/>
    </source>
</evidence>
<dbReference type="RefSeq" id="WP_317704607.1">
    <property type="nucleotide sequence ID" value="NZ_AP024714.1"/>
</dbReference>
<dbReference type="PANTHER" id="PTHR45763:SF46">
    <property type="entry name" value="AB HYDROLASE-1 DOMAIN-CONTAINING PROTEIN"/>
    <property type="match status" value="1"/>
</dbReference>
<organism evidence="2 3">
    <name type="scientific">Methylomarinovum caldicuralii</name>
    <dbReference type="NCBI Taxonomy" id="438856"/>
    <lineage>
        <taxon>Bacteria</taxon>
        <taxon>Pseudomonadati</taxon>
        <taxon>Pseudomonadota</taxon>
        <taxon>Gammaproteobacteria</taxon>
        <taxon>Methylococcales</taxon>
        <taxon>Methylothermaceae</taxon>
        <taxon>Methylomarinovum</taxon>
    </lineage>
</organism>
<dbReference type="Proteomes" id="UP001321825">
    <property type="component" value="Chromosome"/>
</dbReference>
<accession>A0AAU9CKK1</accession>
<dbReference type="EMBL" id="AP024714">
    <property type="protein sequence ID" value="BCX82201.1"/>
    <property type="molecule type" value="Genomic_DNA"/>
</dbReference>
<dbReference type="AlphaFoldDB" id="A0AAU9CKK1"/>
<protein>
    <recommendedName>
        <fullName evidence="1">AB hydrolase-1 domain-containing protein</fullName>
    </recommendedName>
</protein>
<evidence type="ECO:0000313" key="2">
    <source>
        <dbReference type="EMBL" id="BCX82201.1"/>
    </source>
</evidence>
<dbReference type="SUPFAM" id="SSF53474">
    <property type="entry name" value="alpha/beta-Hydrolases"/>
    <property type="match status" value="1"/>
</dbReference>
<gene>
    <name evidence="2" type="ORF">MIT9_P1786</name>
</gene>